<feature type="domain" description="DUF2293" evidence="2">
    <location>
        <begin position="99"/>
        <end position="183"/>
    </location>
</feature>
<evidence type="ECO:0000313" key="4">
    <source>
        <dbReference type="Proteomes" id="UP000008181"/>
    </source>
</evidence>
<protein>
    <recommendedName>
        <fullName evidence="2">DUF2293 domain-containing protein</fullName>
    </recommendedName>
</protein>
<dbReference type="PANTHER" id="PTHR38113">
    <property type="match status" value="1"/>
</dbReference>
<evidence type="ECO:0000313" key="3">
    <source>
        <dbReference type="EMBL" id="AEO69636.1"/>
    </source>
</evidence>
<dbReference type="AlphaFoldDB" id="G2RA48"/>
<evidence type="ECO:0000259" key="2">
    <source>
        <dbReference type="Pfam" id="PF10056"/>
    </source>
</evidence>
<feature type="compositionally biased region" description="Polar residues" evidence="1">
    <location>
        <begin position="206"/>
        <end position="223"/>
    </location>
</feature>
<feature type="region of interest" description="Disordered" evidence="1">
    <location>
        <begin position="189"/>
        <end position="223"/>
    </location>
</feature>
<dbReference type="KEGG" id="ttt:THITE_2052956"/>
<dbReference type="RefSeq" id="XP_003655972.1">
    <property type="nucleotide sequence ID" value="XM_003655924.1"/>
</dbReference>
<dbReference type="EMBL" id="CP003012">
    <property type="protein sequence ID" value="AEO69636.1"/>
    <property type="molecule type" value="Genomic_DNA"/>
</dbReference>
<dbReference type="Proteomes" id="UP000008181">
    <property type="component" value="Chromosome 4"/>
</dbReference>
<sequence>MASETDPDEHEVREHDPMPKGYKFVPKGNVYITKHCRKKTHEADKTLYVVVDGKNKPIGLRCPAYIYNAVMSENRATAAQRAEAVQKRDAAILESFEEAILKLFPRIPKAELPQILKHSLKKHSRRVGRANAVALQDRVKLAVRAHIRHMHTDYDMLLKQGTSRSVAREKVWDRLNEVARAWGGRPLKQAATLAPVKEGRTKKNKSCQLPQESPTQEGQRNGQ</sequence>
<evidence type="ECO:0000256" key="1">
    <source>
        <dbReference type="SAM" id="MobiDB-lite"/>
    </source>
</evidence>
<accession>G2RA48</accession>
<gene>
    <name evidence="3" type="ORF">THITE_2052956</name>
</gene>
<reference evidence="3 4" key="1">
    <citation type="journal article" date="2011" name="Nat. Biotechnol.">
        <title>Comparative genomic analysis of the thermophilic biomass-degrading fungi Myceliophthora thermophila and Thielavia terrestris.</title>
        <authorList>
            <person name="Berka R.M."/>
            <person name="Grigoriev I.V."/>
            <person name="Otillar R."/>
            <person name="Salamov A."/>
            <person name="Grimwood J."/>
            <person name="Reid I."/>
            <person name="Ishmael N."/>
            <person name="John T."/>
            <person name="Darmond C."/>
            <person name="Moisan M.-C."/>
            <person name="Henrissat B."/>
            <person name="Coutinho P.M."/>
            <person name="Lombard V."/>
            <person name="Natvig D.O."/>
            <person name="Lindquist E."/>
            <person name="Schmutz J."/>
            <person name="Lucas S."/>
            <person name="Harris P."/>
            <person name="Powlowski J."/>
            <person name="Bellemare A."/>
            <person name="Taylor D."/>
            <person name="Butler G."/>
            <person name="de Vries R.P."/>
            <person name="Allijn I.E."/>
            <person name="van den Brink J."/>
            <person name="Ushinsky S."/>
            <person name="Storms R."/>
            <person name="Powell A.J."/>
            <person name="Paulsen I.T."/>
            <person name="Elbourne L.D.H."/>
            <person name="Baker S.E."/>
            <person name="Magnuson J."/>
            <person name="LaBoissiere S."/>
            <person name="Clutterbuck A.J."/>
            <person name="Martinez D."/>
            <person name="Wogulis M."/>
            <person name="de Leon A.L."/>
            <person name="Rey M.W."/>
            <person name="Tsang A."/>
        </authorList>
    </citation>
    <scope>NUCLEOTIDE SEQUENCE [LARGE SCALE GENOMIC DNA]</scope>
    <source>
        <strain evidence="4">ATCC 38088 / NRRL 8126</strain>
    </source>
</reference>
<dbReference type="HOGENOM" id="CLU_089022_1_0_1"/>
<keyword evidence="4" id="KW-1185">Reference proteome</keyword>
<dbReference type="eggNOG" id="ENOG502SQI9">
    <property type="taxonomic scope" value="Eukaryota"/>
</dbReference>
<dbReference type="Pfam" id="PF10056">
    <property type="entry name" value="DUF2293"/>
    <property type="match status" value="1"/>
</dbReference>
<dbReference type="OrthoDB" id="5381833at2759"/>
<proteinExistence type="predicted"/>
<dbReference type="GeneID" id="11524548"/>
<dbReference type="InterPro" id="IPR018744">
    <property type="entry name" value="DUF2293"/>
</dbReference>
<dbReference type="PANTHER" id="PTHR38113:SF2">
    <property type="entry name" value="DUF2293 DOMAIN-CONTAINING PROTEIN"/>
    <property type="match status" value="1"/>
</dbReference>
<name>G2RA48_THETT</name>
<organism evidence="3 4">
    <name type="scientific">Thermothielavioides terrestris (strain ATCC 38088 / NRRL 8126)</name>
    <name type="common">Thielavia terrestris</name>
    <dbReference type="NCBI Taxonomy" id="578455"/>
    <lineage>
        <taxon>Eukaryota</taxon>
        <taxon>Fungi</taxon>
        <taxon>Dikarya</taxon>
        <taxon>Ascomycota</taxon>
        <taxon>Pezizomycotina</taxon>
        <taxon>Sordariomycetes</taxon>
        <taxon>Sordariomycetidae</taxon>
        <taxon>Sordariales</taxon>
        <taxon>Chaetomiaceae</taxon>
        <taxon>Thermothielavioides</taxon>
        <taxon>Thermothielavioides terrestris</taxon>
    </lineage>
</organism>